<organism evidence="2 3">
    <name type="scientific">Myroides pelagicus</name>
    <dbReference type="NCBI Taxonomy" id="270914"/>
    <lineage>
        <taxon>Bacteria</taxon>
        <taxon>Pseudomonadati</taxon>
        <taxon>Bacteroidota</taxon>
        <taxon>Flavobacteriia</taxon>
        <taxon>Flavobacteriales</taxon>
        <taxon>Flavobacteriaceae</taxon>
        <taxon>Myroides</taxon>
    </lineage>
</organism>
<dbReference type="OrthoDB" id="8696437at2"/>
<accession>A0A7K1GHI4</accession>
<dbReference type="SUPFAM" id="SSF50956">
    <property type="entry name" value="Thermostable phytase (3-phytase)"/>
    <property type="match status" value="1"/>
</dbReference>
<dbReference type="PROSITE" id="PS51257">
    <property type="entry name" value="PROKAR_LIPOPROTEIN"/>
    <property type="match status" value="1"/>
</dbReference>
<dbReference type="Gene3D" id="2.120.10.30">
    <property type="entry name" value="TolB, C-terminal domain"/>
    <property type="match status" value="1"/>
</dbReference>
<comment type="caution">
    <text evidence="2">The sequence shown here is derived from an EMBL/GenBank/DDBJ whole genome shotgun (WGS) entry which is preliminary data.</text>
</comment>
<dbReference type="RefSeq" id="WP_155034441.1">
    <property type="nucleotide sequence ID" value="NZ_JAYMMG010000047.1"/>
</dbReference>
<feature type="domain" description="BPP" evidence="1">
    <location>
        <begin position="15"/>
        <end position="350"/>
    </location>
</feature>
<dbReference type="InterPro" id="IPR003431">
    <property type="entry name" value="B-propeller_Phytase"/>
</dbReference>
<dbReference type="Pfam" id="PF02333">
    <property type="entry name" value="Phytase"/>
    <property type="match status" value="1"/>
</dbReference>
<dbReference type="PROSITE" id="PS51662">
    <property type="entry name" value="BP_PHYTASE"/>
    <property type="match status" value="1"/>
</dbReference>
<proteinExistence type="predicted"/>
<gene>
    <name evidence="2" type="ORF">GJV77_00725</name>
</gene>
<dbReference type="EMBL" id="WMJY01000001">
    <property type="protein sequence ID" value="MTH28451.1"/>
    <property type="molecule type" value="Genomic_DNA"/>
</dbReference>
<sequence length="355" mass="40023">MKFRIYTTIALIALITGCKDKLAPVAADALKPTVVTQQTVHDTDDPAIWINKTDHQNSLILGTDKENGGGIYAFDLNGEIVKKYLDMARPNNIDVVYDFAYQGELIDIAVVTERNAHALRIFRLPELTPIDNGGLLIFEQETQKKYNQPMGVALYTAKEEEGKKVYAITGRKDGPSEGYLHQYEIKTDKQGKLSLQLSRTFGAYSGQKEIEAIAVDNELGYVYYSDETAGVRKYYADPSKGNEELAFFAQKDAKRDHEGIAIYKKDQQTGYIIVSDQQDNSLLIYPREGIDQQPHKHQLIAKIPVSAIECDGLEVTSESLNNQFNKGMLVMMSNGKVFQYYDWKLIEAQIEKNKQ</sequence>
<dbReference type="AlphaFoldDB" id="A0A7K1GHI4"/>
<dbReference type="GO" id="GO:0016158">
    <property type="term" value="F:inositol hexakisphosphate 3-phosphatase activity"/>
    <property type="evidence" value="ECO:0007669"/>
    <property type="project" value="InterPro"/>
</dbReference>
<evidence type="ECO:0000313" key="3">
    <source>
        <dbReference type="Proteomes" id="UP000488936"/>
    </source>
</evidence>
<name>A0A7K1GHI4_9FLAO</name>
<evidence type="ECO:0000313" key="2">
    <source>
        <dbReference type="EMBL" id="MTH28451.1"/>
    </source>
</evidence>
<dbReference type="Proteomes" id="UP000488936">
    <property type="component" value="Unassembled WGS sequence"/>
</dbReference>
<keyword evidence="3" id="KW-1185">Reference proteome</keyword>
<protein>
    <submittedName>
        <fullName evidence="2">Phytase</fullName>
    </submittedName>
</protein>
<dbReference type="InterPro" id="IPR011042">
    <property type="entry name" value="6-blade_b-propeller_TolB-like"/>
</dbReference>
<reference evidence="2 3" key="1">
    <citation type="journal article" date="2006" name="Int. J. Syst. Evol. Microbiol.">
        <title>Myroides pelagicus sp. nov., isolated from seawater in Thailand.</title>
        <authorList>
            <person name="Yoon J."/>
            <person name="Maneerat S."/>
            <person name="Kawai F."/>
            <person name="Yokota A."/>
        </authorList>
    </citation>
    <scope>NUCLEOTIDE SEQUENCE [LARGE SCALE GENOMIC DNA]</scope>
    <source>
        <strain evidence="2 3">SM1T</strain>
    </source>
</reference>
<evidence type="ECO:0000259" key="1">
    <source>
        <dbReference type="PROSITE" id="PS51662"/>
    </source>
</evidence>